<feature type="transmembrane region" description="Helical" evidence="1">
    <location>
        <begin position="259"/>
        <end position="279"/>
    </location>
</feature>
<name>A0A5C2SFW1_9APHY</name>
<keyword evidence="1" id="KW-1133">Transmembrane helix</keyword>
<dbReference type="Proteomes" id="UP000313359">
    <property type="component" value="Unassembled WGS sequence"/>
</dbReference>
<reference evidence="2" key="1">
    <citation type="journal article" date="2018" name="Genome Biol. Evol.">
        <title>Genomics and development of Lentinus tigrinus, a white-rot wood-decaying mushroom with dimorphic fruiting bodies.</title>
        <authorList>
            <person name="Wu B."/>
            <person name="Xu Z."/>
            <person name="Knudson A."/>
            <person name="Carlson A."/>
            <person name="Chen N."/>
            <person name="Kovaka S."/>
            <person name="LaButti K."/>
            <person name="Lipzen A."/>
            <person name="Pennachio C."/>
            <person name="Riley R."/>
            <person name="Schakwitz W."/>
            <person name="Umezawa K."/>
            <person name="Ohm R.A."/>
            <person name="Grigoriev I.V."/>
            <person name="Nagy L.G."/>
            <person name="Gibbons J."/>
            <person name="Hibbett D."/>
        </authorList>
    </citation>
    <scope>NUCLEOTIDE SEQUENCE [LARGE SCALE GENOMIC DNA]</scope>
    <source>
        <strain evidence="2">ALCF2SS1-6</strain>
    </source>
</reference>
<keyword evidence="1" id="KW-0472">Membrane</keyword>
<gene>
    <name evidence="2" type="ORF">L227DRAFT_498371</name>
</gene>
<dbReference type="OrthoDB" id="10012223at2759"/>
<organism evidence="2 3">
    <name type="scientific">Lentinus tigrinus ALCF2SS1-6</name>
    <dbReference type="NCBI Taxonomy" id="1328759"/>
    <lineage>
        <taxon>Eukaryota</taxon>
        <taxon>Fungi</taxon>
        <taxon>Dikarya</taxon>
        <taxon>Basidiomycota</taxon>
        <taxon>Agaricomycotina</taxon>
        <taxon>Agaricomycetes</taxon>
        <taxon>Polyporales</taxon>
        <taxon>Polyporaceae</taxon>
        <taxon>Lentinus</taxon>
    </lineage>
</organism>
<evidence type="ECO:0000256" key="1">
    <source>
        <dbReference type="SAM" id="Phobius"/>
    </source>
</evidence>
<feature type="transmembrane region" description="Helical" evidence="1">
    <location>
        <begin position="121"/>
        <end position="142"/>
    </location>
</feature>
<dbReference type="PANTHER" id="PTHR34292">
    <property type="entry name" value="OUTER SPORE WALL PROTEIN LDS1"/>
    <property type="match status" value="1"/>
</dbReference>
<accession>A0A5C2SFW1</accession>
<dbReference type="AlphaFoldDB" id="A0A5C2SFW1"/>
<keyword evidence="1" id="KW-0812">Transmembrane</keyword>
<dbReference type="PANTHER" id="PTHR34292:SF2">
    <property type="entry name" value="OUTER SPORE WALL PROTEIN LDS1"/>
    <property type="match status" value="1"/>
</dbReference>
<evidence type="ECO:0000313" key="2">
    <source>
        <dbReference type="EMBL" id="RPD62652.1"/>
    </source>
</evidence>
<dbReference type="EMBL" id="ML122258">
    <property type="protein sequence ID" value="RPD62652.1"/>
    <property type="molecule type" value="Genomic_DNA"/>
</dbReference>
<feature type="transmembrane region" description="Helical" evidence="1">
    <location>
        <begin position="199"/>
        <end position="222"/>
    </location>
</feature>
<evidence type="ECO:0000313" key="3">
    <source>
        <dbReference type="Proteomes" id="UP000313359"/>
    </source>
</evidence>
<proteinExistence type="predicted"/>
<sequence length="315" mass="35637">MATPEIDEKTIVPGGYVGGDVPSPYTEDVPKNLRRATGRLQFPPSYVVVGFYRLITDKNLRVPAWQKCKHGFVRGATVGLIWAAGTYKVQKTFVEYFLIKSPRVTGLSREGLFGIQMPFDLPTYATLFFLSSQVSAMIYFFLSRNIGIARSRAYDQTIESRGKGADWWRPYVEEWDNPPKVKHVKWGWSVFMSGPIGRIVARVITIPLNFIPFAGMCIVAWFKALGNARYLHEPYYKAKHMTPDQIATFIEERKWDYRAFGFAAALVERIPIIGLLFSISNRVGAAMWAHDLEKRQHYVAAVKAGLAPGTWTSLA</sequence>
<protein>
    <submittedName>
        <fullName evidence="2">Uncharacterized protein</fullName>
    </submittedName>
</protein>
<dbReference type="InterPro" id="IPR052786">
    <property type="entry name" value="Spore_wall_assembly"/>
</dbReference>
<keyword evidence="3" id="KW-1185">Reference proteome</keyword>
<dbReference type="STRING" id="1328759.A0A5C2SFW1"/>